<keyword evidence="2" id="KW-1185">Reference proteome</keyword>
<comment type="caution">
    <text evidence="1">The sequence shown here is derived from an EMBL/GenBank/DDBJ whole genome shotgun (WGS) entry which is preliminary data.</text>
</comment>
<evidence type="ECO:0000313" key="1">
    <source>
        <dbReference type="EMBL" id="CAE8608346.1"/>
    </source>
</evidence>
<organism evidence="1 2">
    <name type="scientific">Polarella glacialis</name>
    <name type="common">Dinoflagellate</name>
    <dbReference type="NCBI Taxonomy" id="89957"/>
    <lineage>
        <taxon>Eukaryota</taxon>
        <taxon>Sar</taxon>
        <taxon>Alveolata</taxon>
        <taxon>Dinophyceae</taxon>
        <taxon>Suessiales</taxon>
        <taxon>Suessiaceae</taxon>
        <taxon>Polarella</taxon>
    </lineage>
</organism>
<sequence>EAVEVHRDDNLWYDAILEYLIEDCLVCSFEGGVCPQETFHEQRVRFPPRRAREAAAEFHPTPGEIVELQFAATPSSPSGWRQARVKSCQHGLFLVAPTERLEHGARGEVIVPSTHIRPCVSASSSVAGWLHKTEVPVDPVLRDWLGTAQAAASLRQVQQ</sequence>
<evidence type="ECO:0000313" key="2">
    <source>
        <dbReference type="Proteomes" id="UP000654075"/>
    </source>
</evidence>
<dbReference type="EMBL" id="CAJNNV010022822">
    <property type="protein sequence ID" value="CAE8608346.1"/>
    <property type="molecule type" value="Genomic_DNA"/>
</dbReference>
<feature type="non-terminal residue" evidence="1">
    <location>
        <position position="1"/>
    </location>
</feature>
<name>A0A813FD75_POLGL</name>
<dbReference type="Gene3D" id="2.30.30.140">
    <property type="match status" value="2"/>
</dbReference>
<feature type="non-terminal residue" evidence="1">
    <location>
        <position position="159"/>
    </location>
</feature>
<proteinExistence type="predicted"/>
<reference evidence="1" key="1">
    <citation type="submission" date="2021-02" db="EMBL/GenBank/DDBJ databases">
        <authorList>
            <person name="Dougan E. K."/>
            <person name="Rhodes N."/>
            <person name="Thang M."/>
            <person name="Chan C."/>
        </authorList>
    </citation>
    <scope>NUCLEOTIDE SEQUENCE</scope>
</reference>
<dbReference type="AlphaFoldDB" id="A0A813FD75"/>
<accession>A0A813FD75</accession>
<protein>
    <submittedName>
        <fullName evidence="1">Uncharacterized protein</fullName>
    </submittedName>
</protein>
<gene>
    <name evidence="1" type="ORF">PGLA1383_LOCUS26214</name>
</gene>
<dbReference type="Proteomes" id="UP000654075">
    <property type="component" value="Unassembled WGS sequence"/>
</dbReference>